<dbReference type="PANTHER" id="PTHR34219:SF3">
    <property type="entry name" value="BLL7967 PROTEIN"/>
    <property type="match status" value="1"/>
</dbReference>
<feature type="transmembrane region" description="Helical" evidence="1">
    <location>
        <begin position="336"/>
        <end position="359"/>
    </location>
</feature>
<keyword evidence="1" id="KW-1133">Transmembrane helix</keyword>
<feature type="transmembrane region" description="Helical" evidence="1">
    <location>
        <begin position="136"/>
        <end position="159"/>
    </location>
</feature>
<dbReference type="Pfam" id="PF03929">
    <property type="entry name" value="PepSY_TM"/>
    <property type="match status" value="1"/>
</dbReference>
<evidence type="ECO:0000256" key="1">
    <source>
        <dbReference type="SAM" id="Phobius"/>
    </source>
</evidence>
<dbReference type="Proteomes" id="UP000788153">
    <property type="component" value="Unassembled WGS sequence"/>
</dbReference>
<comment type="caution">
    <text evidence="2">The sequence shown here is derived from an EMBL/GenBank/DDBJ whole genome shotgun (WGS) entry which is preliminary data.</text>
</comment>
<organism evidence="2 3">
    <name type="scientific">Sphingomonas japonica</name>
    <dbReference type="NCBI Taxonomy" id="511662"/>
    <lineage>
        <taxon>Bacteria</taxon>
        <taxon>Pseudomonadati</taxon>
        <taxon>Pseudomonadota</taxon>
        <taxon>Alphaproteobacteria</taxon>
        <taxon>Sphingomonadales</taxon>
        <taxon>Sphingomonadaceae</taxon>
        <taxon>Sphingomonas</taxon>
    </lineage>
</organism>
<keyword evidence="1" id="KW-0472">Membrane</keyword>
<evidence type="ECO:0000313" key="3">
    <source>
        <dbReference type="Proteomes" id="UP000788153"/>
    </source>
</evidence>
<feature type="transmembrane region" description="Helical" evidence="1">
    <location>
        <begin position="400"/>
        <end position="421"/>
    </location>
</feature>
<feature type="transmembrane region" description="Helical" evidence="1">
    <location>
        <begin position="194"/>
        <end position="216"/>
    </location>
</feature>
<feature type="transmembrane region" description="Helical" evidence="1">
    <location>
        <begin position="371"/>
        <end position="394"/>
    </location>
</feature>
<keyword evidence="3" id="KW-1185">Reference proteome</keyword>
<dbReference type="EMBL" id="JAASQP010000001">
    <property type="protein sequence ID" value="NIJ22755.1"/>
    <property type="molecule type" value="Genomic_DNA"/>
</dbReference>
<dbReference type="RefSeq" id="WP_140047967.1">
    <property type="nucleotide sequence ID" value="NZ_BAAAEV010000001.1"/>
</dbReference>
<name>A0ABX0TWQ8_9SPHN</name>
<dbReference type="PANTHER" id="PTHR34219">
    <property type="entry name" value="IRON-REGULATED INNER MEMBRANE PROTEIN-RELATED"/>
    <property type="match status" value="1"/>
</dbReference>
<protein>
    <submittedName>
        <fullName evidence="2">Iron-regulated membrane protein</fullName>
    </submittedName>
</protein>
<accession>A0ABX0TWQ8</accession>
<feature type="transmembrane region" description="Helical" evidence="1">
    <location>
        <begin position="20"/>
        <end position="41"/>
    </location>
</feature>
<keyword evidence="1" id="KW-0812">Transmembrane</keyword>
<gene>
    <name evidence="2" type="ORF">FHT01_000297</name>
</gene>
<reference evidence="2 3" key="1">
    <citation type="submission" date="2020-03" db="EMBL/GenBank/DDBJ databases">
        <title>Genomic Encyclopedia of Type Strains, Phase IV (KMG-IV): sequencing the most valuable type-strain genomes for metagenomic binning, comparative biology and taxonomic classification.</title>
        <authorList>
            <person name="Goeker M."/>
        </authorList>
    </citation>
    <scope>NUCLEOTIDE SEQUENCE [LARGE SCALE GENOMIC DNA]</scope>
    <source>
        <strain evidence="2 3">DSM 22753</strain>
    </source>
</reference>
<sequence>MKLAPNAATVKRALSAHAAIGLLAGALLYLVCLSGTALVFYEEWQRAEQGDAPEMTTIDPQAVQRGVAAVLASERGKPPTTHLYVHLPVPELPRTTITTDTQAVHLDADGRVAAPEENAWSEFLYGLHYTLHLPGVVGITIVGILGMLMVALSISGLIAHPRIFRDAFRFRTRHSGGVALSDWHNRLSVWTLPFGLAIAITGAAIGLASVTAYALANRYYDNDLEAVYAPIFGDEGKPDAAPAPVPAVATALETMAQRFPEVAITYVTLHDPMTAGQHVQIVASPPRRLIFGEYYAFDAAGRFKGTAGLSDGAIGQQAAASNYNLHFGNYGGLPVKIAYCLFGFALTIVCATGVYIWLGKRRRRGVHEPRLLGAWHGVVWGAPAALAITLAARFALGNAAWFTAIFWTALALAIVAAIAAAHRAAAARNRSGNDIAPSAREQPAG</sequence>
<evidence type="ECO:0000313" key="2">
    <source>
        <dbReference type="EMBL" id="NIJ22755.1"/>
    </source>
</evidence>
<proteinExistence type="predicted"/>
<dbReference type="InterPro" id="IPR005625">
    <property type="entry name" value="PepSY-ass_TM"/>
</dbReference>